<dbReference type="PANTHER" id="PTHR19359">
    <property type="entry name" value="CYTOCHROME B5"/>
    <property type="match status" value="1"/>
</dbReference>
<dbReference type="InterPro" id="IPR001199">
    <property type="entry name" value="Cyt_B5-like_heme/steroid-bd"/>
</dbReference>
<dbReference type="InterPro" id="IPR050668">
    <property type="entry name" value="Cytochrome_b5"/>
</dbReference>
<protein>
    <submittedName>
        <fullName evidence="14">Cytochrome b5 isoform A</fullName>
    </submittedName>
</protein>
<dbReference type="SUPFAM" id="SSF55856">
    <property type="entry name" value="Cytochrome b5-like heme/steroid binding domain"/>
    <property type="match status" value="1"/>
</dbReference>
<dbReference type="InterPro" id="IPR036400">
    <property type="entry name" value="Cyt_B5-like_heme/steroid_sf"/>
</dbReference>
<evidence type="ECO:0000256" key="3">
    <source>
        <dbReference type="ARBA" id="ARBA00022617"/>
    </source>
</evidence>
<evidence type="ECO:0000256" key="11">
    <source>
        <dbReference type="ARBA" id="ARBA00037877"/>
    </source>
</evidence>
<keyword evidence="15" id="KW-1185">Reference proteome</keyword>
<evidence type="ECO:0000256" key="8">
    <source>
        <dbReference type="ARBA" id="ARBA00022982"/>
    </source>
</evidence>
<dbReference type="Pfam" id="PF00173">
    <property type="entry name" value="Cyt-b5"/>
    <property type="match status" value="1"/>
</dbReference>
<comment type="caution">
    <text evidence="14">The sequence shown here is derived from an EMBL/GenBank/DDBJ whole genome shotgun (WGS) entry which is preliminary data.</text>
</comment>
<dbReference type="GO" id="GO:0046872">
    <property type="term" value="F:metal ion binding"/>
    <property type="evidence" value="ECO:0007669"/>
    <property type="project" value="UniProtKB-UniRule"/>
</dbReference>
<dbReference type="AlphaFoldDB" id="A0A1Q9D150"/>
<keyword evidence="6" id="KW-0256">Endoplasmic reticulum</keyword>
<comment type="similarity">
    <text evidence="12 13">Belongs to the cytochrome b5 family.</text>
</comment>
<dbReference type="GO" id="GO:0005789">
    <property type="term" value="C:endoplasmic reticulum membrane"/>
    <property type="evidence" value="ECO:0007669"/>
    <property type="project" value="UniProtKB-SubCell"/>
</dbReference>
<keyword evidence="5 13" id="KW-0479">Metal-binding</keyword>
<feature type="transmembrane region" description="Helical" evidence="13">
    <location>
        <begin position="114"/>
        <end position="134"/>
    </location>
</feature>
<sequence>MKVVSHEELKKHNSEGDVWMAIHGLVYDVSKFMPDHPGGAHLLQDVAGRNASGEFEDALHSEQARAEEAIVLKGMLEGCEQQVEGHRGAGWTEDQGIPNPEVQEAAKSSASQTVVATVLLVGTIGAALAAFAFLRSRKQ</sequence>
<evidence type="ECO:0000313" key="14">
    <source>
        <dbReference type="EMBL" id="OLP88901.1"/>
    </source>
</evidence>
<evidence type="ECO:0000256" key="7">
    <source>
        <dbReference type="ARBA" id="ARBA00022848"/>
    </source>
</evidence>
<comment type="subcellular location">
    <subcellularLocation>
        <location evidence="1">Endoplasmic reticulum membrane</location>
        <topology evidence="1">Single-pass membrane protein</topology>
        <orientation evidence="1">Cytoplasmic side</orientation>
    </subcellularLocation>
    <subcellularLocation>
        <location evidence="11">Microsome membrane</location>
        <topology evidence="11">Single-pass membrane protein</topology>
        <orientation evidence="11">Cytoplasmic side</orientation>
    </subcellularLocation>
</comment>
<keyword evidence="4 13" id="KW-0812">Transmembrane</keyword>
<evidence type="ECO:0000256" key="6">
    <source>
        <dbReference type="ARBA" id="ARBA00022824"/>
    </source>
</evidence>
<evidence type="ECO:0000256" key="2">
    <source>
        <dbReference type="ARBA" id="ARBA00022448"/>
    </source>
</evidence>
<keyword evidence="13" id="KW-1133">Transmembrane helix</keyword>
<dbReference type="InterPro" id="IPR018506">
    <property type="entry name" value="Cyt_B5_heme-BS"/>
</dbReference>
<keyword evidence="10 13" id="KW-0472">Membrane</keyword>
<keyword evidence="2" id="KW-0813">Transport</keyword>
<dbReference type="Gene3D" id="3.10.120.10">
    <property type="entry name" value="Cytochrome b5-like heme/steroid binding domain"/>
    <property type="match status" value="1"/>
</dbReference>
<dbReference type="GO" id="GO:0020037">
    <property type="term" value="F:heme binding"/>
    <property type="evidence" value="ECO:0007669"/>
    <property type="project" value="UniProtKB-UniRule"/>
</dbReference>
<evidence type="ECO:0000256" key="1">
    <source>
        <dbReference type="ARBA" id="ARBA00004131"/>
    </source>
</evidence>
<dbReference type="OMA" id="DTWIAVH"/>
<dbReference type="Proteomes" id="UP000186817">
    <property type="component" value="Unassembled WGS sequence"/>
</dbReference>
<proteinExistence type="inferred from homology"/>
<evidence type="ECO:0000256" key="4">
    <source>
        <dbReference type="ARBA" id="ARBA00022692"/>
    </source>
</evidence>
<keyword evidence="8" id="KW-0249">Electron transport</keyword>
<keyword evidence="9 13" id="KW-0408">Iron</keyword>
<dbReference type="OrthoDB" id="260519at2759"/>
<accession>A0A1Q9D150</accession>
<evidence type="ECO:0000256" key="9">
    <source>
        <dbReference type="ARBA" id="ARBA00023004"/>
    </source>
</evidence>
<dbReference type="SMART" id="SM01117">
    <property type="entry name" value="Cyt-b5"/>
    <property type="match status" value="1"/>
</dbReference>
<dbReference type="PANTHER" id="PTHR19359:SF150">
    <property type="entry name" value="CYTOCHROME B5"/>
    <property type="match status" value="1"/>
</dbReference>
<dbReference type="PROSITE" id="PS50255">
    <property type="entry name" value="CYTOCHROME_B5_2"/>
    <property type="match status" value="1"/>
</dbReference>
<reference evidence="14 15" key="1">
    <citation type="submission" date="2016-02" db="EMBL/GenBank/DDBJ databases">
        <title>Genome analysis of coral dinoflagellate symbionts highlights evolutionary adaptations to a symbiotic lifestyle.</title>
        <authorList>
            <person name="Aranda M."/>
            <person name="Li Y."/>
            <person name="Liew Y.J."/>
            <person name="Baumgarten S."/>
            <person name="Simakov O."/>
            <person name="Wilson M."/>
            <person name="Piel J."/>
            <person name="Ashoor H."/>
            <person name="Bougouffa S."/>
            <person name="Bajic V.B."/>
            <person name="Ryu T."/>
            <person name="Ravasi T."/>
            <person name="Bayer T."/>
            <person name="Micklem G."/>
            <person name="Kim H."/>
            <person name="Bhak J."/>
            <person name="Lajeunesse T.C."/>
            <person name="Voolstra C.R."/>
        </authorList>
    </citation>
    <scope>NUCLEOTIDE SEQUENCE [LARGE SCALE GENOMIC DNA]</scope>
    <source>
        <strain evidence="14 15">CCMP2467</strain>
    </source>
</reference>
<gene>
    <name evidence="14" type="primary">CYTB5-A</name>
    <name evidence="14" type="ORF">AK812_SmicGene29688</name>
</gene>
<keyword evidence="7" id="KW-0492">Microsome</keyword>
<evidence type="ECO:0000256" key="13">
    <source>
        <dbReference type="RuleBase" id="RU362121"/>
    </source>
</evidence>
<dbReference type="PROSITE" id="PS00191">
    <property type="entry name" value="CYTOCHROME_B5_1"/>
    <property type="match status" value="1"/>
</dbReference>
<name>A0A1Q9D150_SYMMI</name>
<dbReference type="PRINTS" id="PR00363">
    <property type="entry name" value="CYTOCHROMEB5"/>
</dbReference>
<organism evidence="14 15">
    <name type="scientific">Symbiodinium microadriaticum</name>
    <name type="common">Dinoflagellate</name>
    <name type="synonym">Zooxanthella microadriatica</name>
    <dbReference type="NCBI Taxonomy" id="2951"/>
    <lineage>
        <taxon>Eukaryota</taxon>
        <taxon>Sar</taxon>
        <taxon>Alveolata</taxon>
        <taxon>Dinophyceae</taxon>
        <taxon>Suessiales</taxon>
        <taxon>Symbiodiniaceae</taxon>
        <taxon>Symbiodinium</taxon>
    </lineage>
</organism>
<evidence type="ECO:0000256" key="10">
    <source>
        <dbReference type="ARBA" id="ARBA00023136"/>
    </source>
</evidence>
<evidence type="ECO:0000256" key="5">
    <source>
        <dbReference type="ARBA" id="ARBA00022723"/>
    </source>
</evidence>
<evidence type="ECO:0000313" key="15">
    <source>
        <dbReference type="Proteomes" id="UP000186817"/>
    </source>
</evidence>
<keyword evidence="3 13" id="KW-0349">Heme</keyword>
<evidence type="ECO:0000256" key="12">
    <source>
        <dbReference type="ARBA" id="ARBA00038168"/>
    </source>
</evidence>
<dbReference type="EMBL" id="LSRX01000788">
    <property type="protein sequence ID" value="OLP88901.1"/>
    <property type="molecule type" value="Genomic_DNA"/>
</dbReference>